<gene>
    <name evidence="2" type="ORF">CLV92_11275</name>
</gene>
<evidence type="ECO:0000256" key="1">
    <source>
        <dbReference type="SAM" id="MobiDB-lite"/>
    </source>
</evidence>
<keyword evidence="3" id="KW-1185">Reference proteome</keyword>
<dbReference type="Proteomes" id="UP000239485">
    <property type="component" value="Unassembled WGS sequence"/>
</dbReference>
<protein>
    <submittedName>
        <fullName evidence="2">Uncharacterized protein</fullName>
    </submittedName>
</protein>
<feature type="region of interest" description="Disordered" evidence="1">
    <location>
        <begin position="1"/>
        <end position="39"/>
    </location>
</feature>
<organism evidence="2 3">
    <name type="scientific">Kineococcus xinjiangensis</name>
    <dbReference type="NCBI Taxonomy" id="512762"/>
    <lineage>
        <taxon>Bacteria</taxon>
        <taxon>Bacillati</taxon>
        <taxon>Actinomycetota</taxon>
        <taxon>Actinomycetes</taxon>
        <taxon>Kineosporiales</taxon>
        <taxon>Kineosporiaceae</taxon>
        <taxon>Kineococcus</taxon>
    </lineage>
</organism>
<sequence>MSGREDDEKNGIPNPETGVGIGASDEPSTFEPEETAEDA</sequence>
<accession>A0A2S6IFA5</accession>
<dbReference type="AlphaFoldDB" id="A0A2S6IFA5"/>
<dbReference type="EMBL" id="PTJD01000012">
    <property type="protein sequence ID" value="PPK92902.1"/>
    <property type="molecule type" value="Genomic_DNA"/>
</dbReference>
<name>A0A2S6IFA5_9ACTN</name>
<feature type="compositionally biased region" description="Basic and acidic residues" evidence="1">
    <location>
        <begin position="1"/>
        <end position="10"/>
    </location>
</feature>
<reference evidence="2 3" key="1">
    <citation type="submission" date="2018-02" db="EMBL/GenBank/DDBJ databases">
        <title>Genomic Encyclopedia of Archaeal and Bacterial Type Strains, Phase II (KMG-II): from individual species to whole genera.</title>
        <authorList>
            <person name="Goeker M."/>
        </authorList>
    </citation>
    <scope>NUCLEOTIDE SEQUENCE [LARGE SCALE GENOMIC DNA]</scope>
    <source>
        <strain evidence="2 3">DSM 22857</strain>
    </source>
</reference>
<evidence type="ECO:0000313" key="3">
    <source>
        <dbReference type="Proteomes" id="UP000239485"/>
    </source>
</evidence>
<proteinExistence type="predicted"/>
<comment type="caution">
    <text evidence="2">The sequence shown here is derived from an EMBL/GenBank/DDBJ whole genome shotgun (WGS) entry which is preliminary data.</text>
</comment>
<evidence type="ECO:0000313" key="2">
    <source>
        <dbReference type="EMBL" id="PPK92902.1"/>
    </source>
</evidence>